<dbReference type="GO" id="GO:0030975">
    <property type="term" value="F:thiamine binding"/>
    <property type="evidence" value="ECO:0007669"/>
    <property type="project" value="TreeGrafter"/>
</dbReference>
<dbReference type="Pfam" id="PF13343">
    <property type="entry name" value="SBP_bac_6"/>
    <property type="match status" value="1"/>
</dbReference>
<evidence type="ECO:0000313" key="3">
    <source>
        <dbReference type="EMBL" id="SUA52688.1"/>
    </source>
</evidence>
<dbReference type="GO" id="GO:0030288">
    <property type="term" value="C:outer membrane-bounded periplasmic space"/>
    <property type="evidence" value="ECO:0007669"/>
    <property type="project" value="TreeGrafter"/>
</dbReference>
<proteinExistence type="predicted"/>
<sequence>MDNKNSGQSLAQLIAEKDNPIADVVYYGVTFAIQAMDEDIITSYKPEHFDSIPDGMKDPDGLWFAIHSGTIGLMVNTAWLIQQR</sequence>
<dbReference type="GO" id="GO:0015888">
    <property type="term" value="P:thiamine transport"/>
    <property type="evidence" value="ECO:0007669"/>
    <property type="project" value="TreeGrafter"/>
</dbReference>
<keyword evidence="1" id="KW-0732">Signal</keyword>
<dbReference type="Proteomes" id="UP000254603">
    <property type="component" value="Unassembled WGS sequence"/>
</dbReference>
<dbReference type="STRING" id="1122619.GCA_000373745_02539"/>
<accession>A0A378XFW5</accession>
<keyword evidence="2" id="KW-0472">Membrane</keyword>
<dbReference type="Gene3D" id="3.40.190.10">
    <property type="entry name" value="Periplasmic binding protein-like II"/>
    <property type="match status" value="1"/>
</dbReference>
<dbReference type="SUPFAM" id="SSF53850">
    <property type="entry name" value="Periplasmic binding protein-like II"/>
    <property type="match status" value="1"/>
</dbReference>
<dbReference type="AlphaFoldDB" id="A0A378XFW5"/>
<protein>
    <submittedName>
        <fullName evidence="3">2-aminoethylphosphonate ABC transporter substrate-binding protein</fullName>
    </submittedName>
</protein>
<evidence type="ECO:0000313" key="4">
    <source>
        <dbReference type="Proteomes" id="UP000254603"/>
    </source>
</evidence>
<organism evidence="3 4">
    <name type="scientific">Oligella ureolytica</name>
    <dbReference type="NCBI Taxonomy" id="90244"/>
    <lineage>
        <taxon>Bacteria</taxon>
        <taxon>Pseudomonadati</taxon>
        <taxon>Pseudomonadota</taxon>
        <taxon>Betaproteobacteria</taxon>
        <taxon>Burkholderiales</taxon>
        <taxon>Alcaligenaceae</taxon>
        <taxon>Oligella</taxon>
    </lineage>
</organism>
<keyword evidence="2" id="KW-1133">Transmembrane helix</keyword>
<dbReference type="PANTHER" id="PTHR30006">
    <property type="entry name" value="THIAMINE-BINDING PERIPLASMIC PROTEIN-RELATED"/>
    <property type="match status" value="1"/>
</dbReference>
<keyword evidence="2" id="KW-0812">Transmembrane</keyword>
<dbReference type="EMBL" id="UGSB01000001">
    <property type="protein sequence ID" value="SUA52688.1"/>
    <property type="molecule type" value="Genomic_DNA"/>
</dbReference>
<gene>
    <name evidence="3" type="ORF">NCTC11997_00876</name>
</gene>
<evidence type="ECO:0000256" key="2">
    <source>
        <dbReference type="SAM" id="Phobius"/>
    </source>
</evidence>
<evidence type="ECO:0000256" key="1">
    <source>
        <dbReference type="ARBA" id="ARBA00022729"/>
    </source>
</evidence>
<feature type="transmembrane region" description="Helical" evidence="2">
    <location>
        <begin position="61"/>
        <end position="81"/>
    </location>
</feature>
<reference evidence="3 4" key="1">
    <citation type="submission" date="2018-06" db="EMBL/GenBank/DDBJ databases">
        <authorList>
            <consortium name="Pathogen Informatics"/>
            <person name="Doyle S."/>
        </authorList>
    </citation>
    <scope>NUCLEOTIDE SEQUENCE [LARGE SCALE GENOMIC DNA]</scope>
    <source>
        <strain evidence="3 4">NCTC11997</strain>
    </source>
</reference>
<dbReference type="PANTHER" id="PTHR30006:SF2">
    <property type="entry name" value="ABC TRANSPORTER SUBSTRATE-BINDING PROTEIN"/>
    <property type="match status" value="1"/>
</dbReference>
<dbReference type="GO" id="GO:0030976">
    <property type="term" value="F:thiamine pyrophosphate binding"/>
    <property type="evidence" value="ECO:0007669"/>
    <property type="project" value="TreeGrafter"/>
</dbReference>
<name>A0A378XFW5_9BURK</name>